<dbReference type="PANTHER" id="PTHR21485">
    <property type="entry name" value="HAD SUPERFAMILY MEMBERS CMAS AND KDSC"/>
    <property type="match status" value="1"/>
</dbReference>
<dbReference type="InterPro" id="IPR050793">
    <property type="entry name" value="CMP-NeuNAc_synthase"/>
</dbReference>
<dbReference type="Pfam" id="PF02348">
    <property type="entry name" value="CTP_transf_3"/>
    <property type="match status" value="1"/>
</dbReference>
<reference evidence="1 2" key="1">
    <citation type="submission" date="2020-03" db="EMBL/GenBank/DDBJ databases">
        <title>Genomic Encyclopedia of Type Strains, Phase IV (KMG-IV): sequencing the most valuable type-strain genomes for metagenomic binning, comparative biology and taxonomic classification.</title>
        <authorList>
            <person name="Goeker M."/>
        </authorList>
    </citation>
    <scope>NUCLEOTIDE SEQUENCE [LARGE SCALE GENOMIC DNA]</scope>
    <source>
        <strain evidence="1 2">DSM 102865</strain>
    </source>
</reference>
<evidence type="ECO:0000313" key="2">
    <source>
        <dbReference type="Proteomes" id="UP001179181"/>
    </source>
</evidence>
<protein>
    <submittedName>
        <fullName evidence="1">CMP-N-acetylneuraminic acid synthetase</fullName>
    </submittedName>
</protein>
<dbReference type="InterPro" id="IPR029044">
    <property type="entry name" value="Nucleotide-diphossugar_trans"/>
</dbReference>
<dbReference type="CDD" id="cd02513">
    <property type="entry name" value="CMP-NeuAc_Synthase"/>
    <property type="match status" value="1"/>
</dbReference>
<dbReference type="PANTHER" id="PTHR21485:SF6">
    <property type="entry name" value="N-ACYLNEURAMINATE CYTIDYLYLTRANSFERASE-RELATED"/>
    <property type="match status" value="1"/>
</dbReference>
<dbReference type="SUPFAM" id="SSF53448">
    <property type="entry name" value="Nucleotide-diphospho-sugar transferases"/>
    <property type="match status" value="1"/>
</dbReference>
<sequence length="241" mass="27132">MNINPRILAIIPARGGSKSVSNKNMKLIGDKPLIAYTIESALQAKMLTKIIVSSDNLDTLNFARQFTGIEIPFTRPRQLATDASPTIDVVKHALLHYLAHGISFDFVVLLQPTSPFRSCDLIDNAIKHIIHSHADCLISVQKIPDRFNPYWSFECQDKTLKMVGPGEKLISRRQNLPDTFHRDGKIYITRTSLIMQGKLIGGTIAGFIADNEPDINIDTPEDWKNAHIAMEKWKTILKNQF</sequence>
<comment type="caution">
    <text evidence="1">The sequence shown here is derived from an EMBL/GenBank/DDBJ whole genome shotgun (WGS) entry which is preliminary data.</text>
</comment>
<keyword evidence="2" id="KW-1185">Reference proteome</keyword>
<proteinExistence type="predicted"/>
<name>A0ABX0UQT6_9BACT</name>
<dbReference type="EMBL" id="JAASQJ010000005">
    <property type="protein sequence ID" value="NIJ55336.1"/>
    <property type="molecule type" value="Genomic_DNA"/>
</dbReference>
<gene>
    <name evidence="1" type="ORF">FHS68_004525</name>
</gene>
<accession>A0ABX0UQT6</accession>
<evidence type="ECO:0000313" key="1">
    <source>
        <dbReference type="EMBL" id="NIJ55336.1"/>
    </source>
</evidence>
<organism evidence="1 2">
    <name type="scientific">Dyadobacter arcticus</name>
    <dbReference type="NCBI Taxonomy" id="1078754"/>
    <lineage>
        <taxon>Bacteria</taxon>
        <taxon>Pseudomonadati</taxon>
        <taxon>Bacteroidota</taxon>
        <taxon>Cytophagia</taxon>
        <taxon>Cytophagales</taxon>
        <taxon>Spirosomataceae</taxon>
        <taxon>Dyadobacter</taxon>
    </lineage>
</organism>
<dbReference type="RefSeq" id="WP_167275004.1">
    <property type="nucleotide sequence ID" value="NZ_JAASQJ010000005.1"/>
</dbReference>
<dbReference type="InterPro" id="IPR003329">
    <property type="entry name" value="Cytidylyl_trans"/>
</dbReference>
<dbReference type="Proteomes" id="UP001179181">
    <property type="component" value="Unassembled WGS sequence"/>
</dbReference>
<dbReference type="Gene3D" id="3.90.550.10">
    <property type="entry name" value="Spore Coat Polysaccharide Biosynthesis Protein SpsA, Chain A"/>
    <property type="match status" value="1"/>
</dbReference>